<reference evidence="1" key="2">
    <citation type="submission" date="2012-06" db="EMBL/GenBank/DDBJ databases">
        <authorList>
            <person name="Yu Y."/>
            <person name="Currie J."/>
            <person name="Lomeli R."/>
            <person name="Angelova A."/>
            <person name="Collura K."/>
            <person name="Wissotski M."/>
            <person name="Campos D."/>
            <person name="Kudrna D."/>
            <person name="Golser W."/>
            <person name="Ashely E."/>
            <person name="Descour A."/>
            <person name="Fernandes J."/>
            <person name="Soderlund C."/>
            <person name="Walbot V."/>
        </authorList>
    </citation>
    <scope>NUCLEOTIDE SEQUENCE</scope>
    <source>
        <strain evidence="1">B73</strain>
    </source>
</reference>
<accession>C4J0S5</accession>
<sequence length="118" mass="13695">MWLNSQDCNREQCSCSVLPKKKRLVLYNFARCVHENNYSVLTKVSMHEAVEVVHGHLHRRSVSSNTVGRRFQATLNPLTQCNVFYLYLLTVFEAFLDKALVIQQRLVKKIIKYHLASG</sequence>
<dbReference type="EMBL" id="BT084422">
    <property type="protein sequence ID" value="ACR34775.1"/>
    <property type="molecule type" value="mRNA"/>
</dbReference>
<organism evidence="1">
    <name type="scientific">Zea mays</name>
    <name type="common">Maize</name>
    <dbReference type="NCBI Taxonomy" id="4577"/>
    <lineage>
        <taxon>Eukaryota</taxon>
        <taxon>Viridiplantae</taxon>
        <taxon>Streptophyta</taxon>
        <taxon>Embryophyta</taxon>
        <taxon>Tracheophyta</taxon>
        <taxon>Spermatophyta</taxon>
        <taxon>Magnoliopsida</taxon>
        <taxon>Liliopsida</taxon>
        <taxon>Poales</taxon>
        <taxon>Poaceae</taxon>
        <taxon>PACMAD clade</taxon>
        <taxon>Panicoideae</taxon>
        <taxon>Andropogonodae</taxon>
        <taxon>Andropogoneae</taxon>
        <taxon>Tripsacinae</taxon>
        <taxon>Zea</taxon>
    </lineage>
</organism>
<dbReference type="EMBL" id="BT085307">
    <property type="protein sequence ID" value="ACR35660.1"/>
    <property type="molecule type" value="mRNA"/>
</dbReference>
<proteinExistence type="evidence at transcript level"/>
<reference evidence="1" key="1">
    <citation type="journal article" date="2009" name="PLoS Genet.">
        <title>Sequencing, mapping, and analysis of 27,455 maize full-length cDNAs.</title>
        <authorList>
            <person name="Soderlund C."/>
            <person name="Descour A."/>
            <person name="Kudrna D."/>
            <person name="Bomhoff M."/>
            <person name="Boyd L."/>
            <person name="Currie J."/>
            <person name="Angelova A."/>
            <person name="Collura K."/>
            <person name="Wissotski M."/>
            <person name="Ashley E."/>
            <person name="Morrow D."/>
            <person name="Fernandes J."/>
            <person name="Walbot V."/>
            <person name="Yu Y."/>
        </authorList>
    </citation>
    <scope>NUCLEOTIDE SEQUENCE</scope>
    <source>
        <strain evidence="1">B73</strain>
    </source>
</reference>
<dbReference type="AlphaFoldDB" id="C4J0S5"/>
<name>C4J0S5_MAIZE</name>
<evidence type="ECO:0000313" key="1">
    <source>
        <dbReference type="EMBL" id="ACR34775.1"/>
    </source>
</evidence>
<protein>
    <submittedName>
        <fullName evidence="1">Uncharacterized protein</fullName>
    </submittedName>
</protein>